<evidence type="ECO:0000256" key="3">
    <source>
        <dbReference type="ARBA" id="ARBA00023163"/>
    </source>
</evidence>
<evidence type="ECO:0000259" key="4">
    <source>
        <dbReference type="PROSITE" id="PS01124"/>
    </source>
</evidence>
<proteinExistence type="predicted"/>
<keyword evidence="3" id="KW-0804">Transcription</keyword>
<feature type="domain" description="HTH araC/xylS-type" evidence="4">
    <location>
        <begin position="221"/>
        <end position="319"/>
    </location>
</feature>
<dbReference type="InterPro" id="IPR018062">
    <property type="entry name" value="HTH_AraC-typ_CS"/>
</dbReference>
<gene>
    <name evidence="5" type="ORF">MGR_0080</name>
</gene>
<dbReference type="Pfam" id="PF12833">
    <property type="entry name" value="HTH_18"/>
    <property type="match status" value="1"/>
</dbReference>
<keyword evidence="2 5" id="KW-0238">DNA-binding</keyword>
<dbReference type="Gene3D" id="1.10.10.60">
    <property type="entry name" value="Homeodomain-like"/>
    <property type="match status" value="1"/>
</dbReference>
<keyword evidence="1" id="KW-0805">Transcription regulation</keyword>
<dbReference type="InterPro" id="IPR050204">
    <property type="entry name" value="AraC_XylS_family_regulators"/>
</dbReference>
<dbReference type="SUPFAM" id="SSF46689">
    <property type="entry name" value="Homeodomain-like"/>
    <property type="match status" value="2"/>
</dbReference>
<dbReference type="GO" id="GO:0043565">
    <property type="term" value="F:sequence-specific DNA binding"/>
    <property type="evidence" value="ECO:0007669"/>
    <property type="project" value="InterPro"/>
</dbReference>
<evidence type="ECO:0000256" key="2">
    <source>
        <dbReference type="ARBA" id="ARBA00023125"/>
    </source>
</evidence>
<dbReference type="SMART" id="SM00342">
    <property type="entry name" value="HTH_ARAC"/>
    <property type="match status" value="1"/>
</dbReference>
<dbReference type="InterPro" id="IPR009057">
    <property type="entry name" value="Homeodomain-like_sf"/>
</dbReference>
<organism evidence="5">
    <name type="scientific">Magnetospirillum gryphiswaldense</name>
    <dbReference type="NCBI Taxonomy" id="55518"/>
    <lineage>
        <taxon>Bacteria</taxon>
        <taxon>Pseudomonadati</taxon>
        <taxon>Pseudomonadota</taxon>
        <taxon>Alphaproteobacteria</taxon>
        <taxon>Rhodospirillales</taxon>
        <taxon>Rhodospirillaceae</taxon>
        <taxon>Magnetospirillum</taxon>
    </lineage>
</organism>
<dbReference type="PROSITE" id="PS00041">
    <property type="entry name" value="HTH_ARAC_FAMILY_1"/>
    <property type="match status" value="1"/>
</dbReference>
<dbReference type="InterPro" id="IPR020449">
    <property type="entry name" value="Tscrpt_reg_AraC-type_HTH"/>
</dbReference>
<dbReference type="AlphaFoldDB" id="A4TVC5"/>
<dbReference type="GO" id="GO:0003700">
    <property type="term" value="F:DNA-binding transcription factor activity"/>
    <property type="evidence" value="ECO:0007669"/>
    <property type="project" value="InterPro"/>
</dbReference>
<evidence type="ECO:0000313" key="5">
    <source>
        <dbReference type="EMBL" id="CAM74582.1"/>
    </source>
</evidence>
<reference evidence="5" key="1">
    <citation type="journal article" date="2007" name="J. Bacteriol.">
        <title>Comparative genome analysis of four magnetotactic bacteria reveals a complex set of group-specific genes implicated in magnetosome biomineralization and function.</title>
        <authorList>
            <person name="Richter M."/>
            <person name="Kube M."/>
            <person name="Bazylinski D.A."/>
            <person name="Lombardot T."/>
            <person name="Gloeckner F.O."/>
            <person name="Reinhardt R."/>
            <person name="Schueler D."/>
        </authorList>
    </citation>
    <scope>NUCLEOTIDE SEQUENCE</scope>
    <source>
        <strain evidence="5">MSR-1</strain>
    </source>
</reference>
<dbReference type="PROSITE" id="PS01124">
    <property type="entry name" value="HTH_ARAC_FAMILY_2"/>
    <property type="match status" value="1"/>
</dbReference>
<dbReference type="PANTHER" id="PTHR46796">
    <property type="entry name" value="HTH-TYPE TRANSCRIPTIONAL ACTIVATOR RHAS-RELATED"/>
    <property type="match status" value="1"/>
</dbReference>
<dbReference type="InterPro" id="IPR018060">
    <property type="entry name" value="HTH_AraC"/>
</dbReference>
<sequence>MNEAAKAISFQDIRHQNRTDNFKLVAPVIQPGDTVLHGRYCSMALRSGLRFHATDIVDMHDLVTQAQAEPGLTIGLFLQGGASVSLGGKPFAFGEGGDSQPHAFSLNCAETDLFERRGKRGRRVCKVNINLPPDWLDRQELAADDVRPLFCGHRAVRTWSPSPRHLELARGLLYPDPAMPFIHSLHQESLALEFVAETLRQWDQKPEAAQRLGGRDLARLRRACDYLDAHQDSRLHVDDVAREAGMSISGLQRLFHAAHGASVLEFARTRRLLRAREALEQGSISVTEAALNAGYTSSANFATAFKRQFGISPKDARRR</sequence>
<name>A4TVC5_9PROT</name>
<dbReference type="EMBL" id="CU459003">
    <property type="protein sequence ID" value="CAM74582.1"/>
    <property type="molecule type" value="Genomic_DNA"/>
</dbReference>
<evidence type="ECO:0000256" key="1">
    <source>
        <dbReference type="ARBA" id="ARBA00023015"/>
    </source>
</evidence>
<protein>
    <submittedName>
        <fullName evidence="5">AraC-type DNA-binding domain-containing proteins</fullName>
    </submittedName>
</protein>
<dbReference type="PRINTS" id="PR00032">
    <property type="entry name" value="HTHARAC"/>
</dbReference>
<accession>A4TVC5</accession>